<proteinExistence type="predicted"/>
<dbReference type="Pfam" id="PF01476">
    <property type="entry name" value="LysM"/>
    <property type="match status" value="2"/>
</dbReference>
<evidence type="ECO:0000256" key="1">
    <source>
        <dbReference type="ARBA" id="ARBA00022729"/>
    </source>
</evidence>
<evidence type="ECO:0000256" key="2">
    <source>
        <dbReference type="SAM" id="MobiDB-lite"/>
    </source>
</evidence>
<protein>
    <submittedName>
        <fullName evidence="5">Peptidoglycan-binding protein</fullName>
    </submittedName>
</protein>
<dbReference type="SMART" id="SM00257">
    <property type="entry name" value="LysM"/>
    <property type="match status" value="2"/>
</dbReference>
<dbReference type="EMBL" id="AVPE01000016">
    <property type="protein sequence ID" value="KGX90250.1"/>
    <property type="molecule type" value="Genomic_DNA"/>
</dbReference>
<dbReference type="CDD" id="cd00118">
    <property type="entry name" value="LysM"/>
    <property type="match status" value="2"/>
</dbReference>
<feature type="signal peptide" evidence="3">
    <location>
        <begin position="1"/>
        <end position="24"/>
    </location>
</feature>
<feature type="domain" description="LysM" evidence="4">
    <location>
        <begin position="85"/>
        <end position="128"/>
    </location>
</feature>
<dbReference type="PANTHER" id="PTHR39160">
    <property type="entry name" value="CELL WALL-BINDING PROTEIN YOCH"/>
    <property type="match status" value="1"/>
</dbReference>
<dbReference type="InterPro" id="IPR051933">
    <property type="entry name" value="Resuscitation_pf_RpfB"/>
</dbReference>
<organism evidence="5 6">
    <name type="scientific">Pontibacillus halophilus JSM 076056 = DSM 19796</name>
    <dbReference type="NCBI Taxonomy" id="1385510"/>
    <lineage>
        <taxon>Bacteria</taxon>
        <taxon>Bacillati</taxon>
        <taxon>Bacillota</taxon>
        <taxon>Bacilli</taxon>
        <taxon>Bacillales</taxon>
        <taxon>Bacillaceae</taxon>
        <taxon>Pontibacillus</taxon>
    </lineage>
</organism>
<feature type="compositionally biased region" description="Low complexity" evidence="2">
    <location>
        <begin position="73"/>
        <end position="88"/>
    </location>
</feature>
<evidence type="ECO:0000313" key="6">
    <source>
        <dbReference type="Proteomes" id="UP000030528"/>
    </source>
</evidence>
<gene>
    <name evidence="5" type="ORF">N781_08380</name>
</gene>
<dbReference type="PANTHER" id="PTHR39160:SF6">
    <property type="entry name" value="CELL WALL-BINDING PROTEIN YOCH"/>
    <property type="match status" value="1"/>
</dbReference>
<reference evidence="5 6" key="1">
    <citation type="submission" date="2013-08" db="EMBL/GenBank/DDBJ databases">
        <authorList>
            <person name="Huang J."/>
            <person name="Wang G."/>
        </authorList>
    </citation>
    <scope>NUCLEOTIDE SEQUENCE [LARGE SCALE GENOMIC DNA]</scope>
    <source>
        <strain evidence="5 6">JSM 076056</strain>
    </source>
</reference>
<dbReference type="PROSITE" id="PS51782">
    <property type="entry name" value="LYSM"/>
    <property type="match status" value="2"/>
</dbReference>
<comment type="caution">
    <text evidence="5">The sequence shown here is derived from an EMBL/GenBank/DDBJ whole genome shotgun (WGS) entry which is preliminary data.</text>
</comment>
<dbReference type="RefSeq" id="WP_026801596.1">
    <property type="nucleotide sequence ID" value="NZ_AULI01000019.1"/>
</dbReference>
<accession>A0A0A5GGK6</accession>
<evidence type="ECO:0000259" key="4">
    <source>
        <dbReference type="PROSITE" id="PS51782"/>
    </source>
</evidence>
<dbReference type="OrthoDB" id="9798935at2"/>
<dbReference type="InterPro" id="IPR036779">
    <property type="entry name" value="LysM_dom_sf"/>
</dbReference>
<evidence type="ECO:0000313" key="5">
    <source>
        <dbReference type="EMBL" id="KGX90250.1"/>
    </source>
</evidence>
<feature type="region of interest" description="Disordered" evidence="2">
    <location>
        <begin position="129"/>
        <end position="152"/>
    </location>
</feature>
<evidence type="ECO:0000256" key="3">
    <source>
        <dbReference type="SAM" id="SignalP"/>
    </source>
</evidence>
<dbReference type="Gene3D" id="2.40.40.10">
    <property type="entry name" value="RlpA-like domain"/>
    <property type="match status" value="1"/>
</dbReference>
<feature type="compositionally biased region" description="Low complexity" evidence="2">
    <location>
        <begin position="135"/>
        <end position="152"/>
    </location>
</feature>
<dbReference type="InterPro" id="IPR036908">
    <property type="entry name" value="RlpA-like_sf"/>
</dbReference>
<dbReference type="GO" id="GO:0004553">
    <property type="term" value="F:hydrolase activity, hydrolyzing O-glycosyl compounds"/>
    <property type="evidence" value="ECO:0007669"/>
    <property type="project" value="InterPro"/>
</dbReference>
<dbReference type="Gene3D" id="3.10.350.10">
    <property type="entry name" value="LysM domain"/>
    <property type="match status" value="2"/>
</dbReference>
<dbReference type="STRING" id="1385510.GCA_000425205_03403"/>
<keyword evidence="1 3" id="KW-0732">Signal</keyword>
<sequence length="268" mass="27729">MKKTLVSLAAIATFSFGTAATASAAEVTVKSGDTLWGISQDYGVSVQQIKDMNGLSGHIIYPNQRLTVGGEGNQASTSAQSSSNGSHTVKSGDTLWGIATANGLSVSQLKGMNGLTSDIIHPGQQLSLQGEANNTTTTTTTTTVETTTTTTTETTTSKVEQNQSNQAESNDVAKTLTVNATAYTANCQGCSGVTSTGIDLKANPDRKVIAVDPNVIPLGSEVYVEGYGKAIAGDIGGAIKGNKIDVFIPNRSDALNWGNKTVEVTVYK</sequence>
<keyword evidence="6" id="KW-1185">Reference proteome</keyword>
<dbReference type="eggNOG" id="COG1388">
    <property type="taxonomic scope" value="Bacteria"/>
</dbReference>
<dbReference type="CDD" id="cd22786">
    <property type="entry name" value="DPBB_YuiC-like"/>
    <property type="match status" value="1"/>
</dbReference>
<dbReference type="eggNOG" id="COG3584">
    <property type="taxonomic scope" value="Bacteria"/>
</dbReference>
<dbReference type="GO" id="GO:0009254">
    <property type="term" value="P:peptidoglycan turnover"/>
    <property type="evidence" value="ECO:0007669"/>
    <property type="project" value="InterPro"/>
</dbReference>
<dbReference type="Proteomes" id="UP000030528">
    <property type="component" value="Unassembled WGS sequence"/>
</dbReference>
<dbReference type="Pfam" id="PF06725">
    <property type="entry name" value="3D"/>
    <property type="match status" value="1"/>
</dbReference>
<dbReference type="AlphaFoldDB" id="A0A0A5GGK6"/>
<dbReference type="SUPFAM" id="SSF50685">
    <property type="entry name" value="Barwin-like endoglucanases"/>
    <property type="match status" value="1"/>
</dbReference>
<dbReference type="InterPro" id="IPR010611">
    <property type="entry name" value="3D_dom"/>
</dbReference>
<feature type="chain" id="PRO_5002009750" evidence="3">
    <location>
        <begin position="25"/>
        <end position="268"/>
    </location>
</feature>
<dbReference type="InterPro" id="IPR018392">
    <property type="entry name" value="LysM"/>
</dbReference>
<name>A0A0A5GGK6_9BACI</name>
<dbReference type="SUPFAM" id="SSF54106">
    <property type="entry name" value="LysM domain"/>
    <property type="match status" value="2"/>
</dbReference>
<dbReference type="GO" id="GO:0019867">
    <property type="term" value="C:outer membrane"/>
    <property type="evidence" value="ECO:0007669"/>
    <property type="project" value="InterPro"/>
</dbReference>
<feature type="region of interest" description="Disordered" evidence="2">
    <location>
        <begin position="70"/>
        <end position="89"/>
    </location>
</feature>
<feature type="domain" description="LysM" evidence="4">
    <location>
        <begin position="25"/>
        <end position="68"/>
    </location>
</feature>